<sequence>MLSINTTSPAYYGRAYRGLEQLKFKSIVVADPVCMSSTYETLAMDSWMLAHSAIRGVAPRETIVKAVPTMVGFDKHESLKIHMNYKVDIRDEKSAERAKVPAARQSS</sequence>
<dbReference type="HOGENOM" id="CLU_2210887_0_0_1"/>
<proteinExistence type="predicted"/>
<reference evidence="1 2" key="1">
    <citation type="journal article" date="2013" name="PLoS ONE">
        <title>Genomic and secretomic analyses reveal unique features of the lignocellulolytic enzyme system of Penicillium decumbens.</title>
        <authorList>
            <person name="Liu G."/>
            <person name="Zhang L."/>
            <person name="Wei X."/>
            <person name="Zou G."/>
            <person name="Qin Y."/>
            <person name="Ma L."/>
            <person name="Li J."/>
            <person name="Zheng H."/>
            <person name="Wang S."/>
            <person name="Wang C."/>
            <person name="Xun L."/>
            <person name="Zhao G.-P."/>
            <person name="Zhou Z."/>
            <person name="Qu Y."/>
        </authorList>
    </citation>
    <scope>NUCLEOTIDE SEQUENCE [LARGE SCALE GENOMIC DNA]</scope>
    <source>
        <strain evidence="2">114-2 / CGMCC 5302</strain>
    </source>
</reference>
<dbReference type="EMBL" id="KB644414">
    <property type="protein sequence ID" value="EPS32917.1"/>
    <property type="molecule type" value="Genomic_DNA"/>
</dbReference>
<dbReference type="AlphaFoldDB" id="S8BD80"/>
<evidence type="ECO:0000313" key="1">
    <source>
        <dbReference type="EMBL" id="EPS32917.1"/>
    </source>
</evidence>
<keyword evidence="2" id="KW-1185">Reference proteome</keyword>
<accession>S8BD80</accession>
<organism evidence="1 2">
    <name type="scientific">Penicillium oxalicum (strain 114-2 / CGMCC 5302)</name>
    <name type="common">Penicillium decumbens</name>
    <dbReference type="NCBI Taxonomy" id="933388"/>
    <lineage>
        <taxon>Eukaryota</taxon>
        <taxon>Fungi</taxon>
        <taxon>Dikarya</taxon>
        <taxon>Ascomycota</taxon>
        <taxon>Pezizomycotina</taxon>
        <taxon>Eurotiomycetes</taxon>
        <taxon>Eurotiomycetidae</taxon>
        <taxon>Eurotiales</taxon>
        <taxon>Aspergillaceae</taxon>
        <taxon>Penicillium</taxon>
    </lineage>
</organism>
<dbReference type="Proteomes" id="UP000019376">
    <property type="component" value="Unassembled WGS sequence"/>
</dbReference>
<gene>
    <name evidence="1" type="ORF">PDE_07878</name>
</gene>
<protein>
    <submittedName>
        <fullName evidence="1">Uncharacterized protein</fullName>
    </submittedName>
</protein>
<evidence type="ECO:0000313" key="2">
    <source>
        <dbReference type="Proteomes" id="UP000019376"/>
    </source>
</evidence>
<name>S8BD80_PENO1</name>